<organism evidence="16 17">
    <name type="scientific">Methanobrevibacter cuticularis</name>
    <dbReference type="NCBI Taxonomy" id="47311"/>
    <lineage>
        <taxon>Archaea</taxon>
        <taxon>Methanobacteriati</taxon>
        <taxon>Methanobacteriota</taxon>
        <taxon>Methanomada group</taxon>
        <taxon>Methanobacteria</taxon>
        <taxon>Methanobacteriales</taxon>
        <taxon>Methanobacteriaceae</taxon>
        <taxon>Methanobrevibacter</taxon>
    </lineage>
</organism>
<comment type="similarity">
    <text evidence="3 13">Belongs to the class-I aminoacyl-tRNA synthetase family.</text>
</comment>
<dbReference type="Gene3D" id="1.20.120.1910">
    <property type="entry name" value="Cysteine-tRNA ligase, C-terminal anti-codon recognition domain"/>
    <property type="match status" value="1"/>
</dbReference>
<keyword evidence="8" id="KW-0862">Zinc</keyword>
<name>A0A166DTK3_9EURY</name>
<dbReference type="STRING" id="47311.MBCUT_11620"/>
<dbReference type="PRINTS" id="PR00983">
    <property type="entry name" value="TRNASYNTHCYS"/>
</dbReference>
<evidence type="ECO:0000313" key="17">
    <source>
        <dbReference type="Proteomes" id="UP000077275"/>
    </source>
</evidence>
<dbReference type="HAMAP" id="MF_00041">
    <property type="entry name" value="Cys_tRNA_synth"/>
    <property type="match status" value="1"/>
</dbReference>
<dbReference type="GO" id="GO:0004817">
    <property type="term" value="F:cysteine-tRNA ligase activity"/>
    <property type="evidence" value="ECO:0007669"/>
    <property type="project" value="UniProtKB-UniRule"/>
</dbReference>
<dbReference type="Gene3D" id="3.40.50.620">
    <property type="entry name" value="HUPs"/>
    <property type="match status" value="1"/>
</dbReference>
<dbReference type="PANTHER" id="PTHR10890">
    <property type="entry name" value="CYSTEINYL-TRNA SYNTHETASE"/>
    <property type="match status" value="1"/>
</dbReference>
<comment type="cofactor">
    <cofactor evidence="1">
        <name>Zn(2+)</name>
        <dbReference type="ChEBI" id="CHEBI:29105"/>
    </cofactor>
</comment>
<feature type="domain" description="tRNA synthetases class I catalytic" evidence="14">
    <location>
        <begin position="23"/>
        <end position="315"/>
    </location>
</feature>
<feature type="short sequence motif" description="'KMSKS' region" evidence="13">
    <location>
        <begin position="270"/>
        <end position="274"/>
    </location>
</feature>
<sequence>MMCVKMLEIYNTLKRDKELFVSENNSKRISLFVCGPTVYDDAHIGHGRTYISFDLIKSYLEFIGYSVFYLENITDIDDKIINRAKEKNVYYKSLARFYEKRFKKDMELLNVNSINLYPRATEHMDKIFDQIEGLINKGFAYETEDGIYFEVAKFPDFGKLSNQNLDKLNSHRIDVSSTKKDSKDFALWKKTNKKPYFKSKWGNGRPGWHIEDTAITDEYFGPQYDIHGGGLDLIFPHHEAEIAQMESFSGKKPLVKYWMHSGFLNVDGIKMSKSLGNFITIRKLLEDWDPMVFRLFVLSTHYRSPIDFSEKSLIQPSKNLKRLKFTVENLTEFKNQLKELKNNTYPNSGDGDNLDISGCLKEDIDFELLKRLAKVEEEFFKNMNDDFNTSRALAVILNFTKVINNFVDDKKILLNGIEKIPYEELKIPFEFACRSLKFLKEFERIFKLNLFVKDIESDNNLSENLLDILLDTRSKLREEKNYELSDYIRDQINELDIEIEDD</sequence>
<dbReference type="InterPro" id="IPR015273">
    <property type="entry name" value="Cys-tRNA-synt_Ia_DALR"/>
</dbReference>
<dbReference type="AlphaFoldDB" id="A0A166DTK3"/>
<accession>A0A166DTK3</accession>
<evidence type="ECO:0000256" key="1">
    <source>
        <dbReference type="ARBA" id="ARBA00001947"/>
    </source>
</evidence>
<evidence type="ECO:0000259" key="14">
    <source>
        <dbReference type="Pfam" id="PF01406"/>
    </source>
</evidence>
<dbReference type="SUPFAM" id="SSF52374">
    <property type="entry name" value="Nucleotidylyl transferase"/>
    <property type="match status" value="1"/>
</dbReference>
<protein>
    <recommendedName>
        <fullName evidence="13">Cysteine--tRNA ligase</fullName>
        <ecNumber evidence="13">6.1.1.16</ecNumber>
    </recommendedName>
    <alternativeName>
        <fullName evidence="13">Cysteinyl-tRNA synthetase</fullName>
        <shortName evidence="13">CysRS</shortName>
    </alternativeName>
</protein>
<comment type="catalytic activity">
    <reaction evidence="12 13">
        <text>tRNA(Cys) + L-cysteine + ATP = L-cysteinyl-tRNA(Cys) + AMP + diphosphate</text>
        <dbReference type="Rhea" id="RHEA:17773"/>
        <dbReference type="Rhea" id="RHEA-COMP:9661"/>
        <dbReference type="Rhea" id="RHEA-COMP:9679"/>
        <dbReference type="ChEBI" id="CHEBI:30616"/>
        <dbReference type="ChEBI" id="CHEBI:33019"/>
        <dbReference type="ChEBI" id="CHEBI:35235"/>
        <dbReference type="ChEBI" id="CHEBI:78442"/>
        <dbReference type="ChEBI" id="CHEBI:78517"/>
        <dbReference type="ChEBI" id="CHEBI:456215"/>
        <dbReference type="EC" id="6.1.1.16"/>
    </reaction>
</comment>
<comment type="caution">
    <text evidence="16">The sequence shown here is derived from an EMBL/GenBank/DDBJ whole genome shotgun (WGS) entry which is preliminary data.</text>
</comment>
<comment type="caution">
    <text evidence="13">Lacks conserved residue(s) required for the propagation of feature annotation.</text>
</comment>
<comment type="subcellular location">
    <subcellularLocation>
        <location evidence="2 13">Cytoplasm</location>
    </subcellularLocation>
</comment>
<dbReference type="InterPro" id="IPR009080">
    <property type="entry name" value="tRNAsynth_Ia_anticodon-bd"/>
</dbReference>
<dbReference type="InterPro" id="IPR015803">
    <property type="entry name" value="Cys-tRNA-ligase"/>
</dbReference>
<dbReference type="SUPFAM" id="SSF47323">
    <property type="entry name" value="Anticodon-binding domain of a subclass of class I aminoacyl-tRNA synthetases"/>
    <property type="match status" value="1"/>
</dbReference>
<dbReference type="GO" id="GO:0046872">
    <property type="term" value="F:metal ion binding"/>
    <property type="evidence" value="ECO:0007669"/>
    <property type="project" value="UniProtKB-KW"/>
</dbReference>
<dbReference type="GO" id="GO:0006423">
    <property type="term" value="P:cysteinyl-tRNA aminoacylation"/>
    <property type="evidence" value="ECO:0007669"/>
    <property type="project" value="UniProtKB-UniRule"/>
</dbReference>
<keyword evidence="6" id="KW-0479">Metal-binding</keyword>
<dbReference type="EMBL" id="LWMW01000103">
    <property type="protein sequence ID" value="KZX15939.1"/>
    <property type="molecule type" value="Genomic_DNA"/>
</dbReference>
<dbReference type="GO" id="GO:0005737">
    <property type="term" value="C:cytoplasm"/>
    <property type="evidence" value="ECO:0007669"/>
    <property type="project" value="UniProtKB-SubCell"/>
</dbReference>
<keyword evidence="17" id="KW-1185">Reference proteome</keyword>
<reference evidence="16 17" key="1">
    <citation type="submission" date="2016-04" db="EMBL/GenBank/DDBJ databases">
        <title>Genome sequence of Methanobrevibacter cuticularis DSM 11139.</title>
        <authorList>
            <person name="Poehlein A."/>
            <person name="Seedorf H."/>
            <person name="Daniel R."/>
        </authorList>
    </citation>
    <scope>NUCLEOTIDE SEQUENCE [LARGE SCALE GENOMIC DNA]</scope>
    <source>
        <strain evidence="16 17">DSM 11139</strain>
    </source>
</reference>
<keyword evidence="5 13" id="KW-0436">Ligase</keyword>
<keyword evidence="4 13" id="KW-0963">Cytoplasm</keyword>
<evidence type="ECO:0000256" key="7">
    <source>
        <dbReference type="ARBA" id="ARBA00022741"/>
    </source>
</evidence>
<evidence type="ECO:0000256" key="6">
    <source>
        <dbReference type="ARBA" id="ARBA00022723"/>
    </source>
</evidence>
<dbReference type="NCBIfam" id="TIGR00435">
    <property type="entry name" value="cysS"/>
    <property type="match status" value="1"/>
</dbReference>
<keyword evidence="10 13" id="KW-0648">Protein biosynthesis</keyword>
<evidence type="ECO:0000256" key="5">
    <source>
        <dbReference type="ARBA" id="ARBA00022598"/>
    </source>
</evidence>
<dbReference type="CDD" id="cd00672">
    <property type="entry name" value="CysRS_core"/>
    <property type="match status" value="1"/>
</dbReference>
<dbReference type="GO" id="GO:0005524">
    <property type="term" value="F:ATP binding"/>
    <property type="evidence" value="ECO:0007669"/>
    <property type="project" value="UniProtKB-UniRule"/>
</dbReference>
<evidence type="ECO:0000259" key="15">
    <source>
        <dbReference type="Pfam" id="PF09190"/>
    </source>
</evidence>
<evidence type="ECO:0000256" key="13">
    <source>
        <dbReference type="HAMAP-Rule" id="MF_00041"/>
    </source>
</evidence>
<keyword evidence="9 13" id="KW-0067">ATP-binding</keyword>
<evidence type="ECO:0000256" key="2">
    <source>
        <dbReference type="ARBA" id="ARBA00004496"/>
    </source>
</evidence>
<gene>
    <name evidence="13 16" type="primary">cysS</name>
    <name evidence="16" type="ORF">MBCUT_11620</name>
</gene>
<dbReference type="PATRIC" id="fig|47311.3.peg.1275"/>
<dbReference type="FunFam" id="3.40.50.620:FF:000130">
    <property type="entry name" value="Cysteine--tRNA ligase"/>
    <property type="match status" value="1"/>
</dbReference>
<dbReference type="Proteomes" id="UP000077275">
    <property type="component" value="Unassembled WGS sequence"/>
</dbReference>
<dbReference type="PANTHER" id="PTHR10890:SF3">
    <property type="entry name" value="CYSTEINE--TRNA LIGASE, CYTOPLASMIC"/>
    <property type="match status" value="1"/>
</dbReference>
<evidence type="ECO:0000256" key="9">
    <source>
        <dbReference type="ARBA" id="ARBA00022840"/>
    </source>
</evidence>
<evidence type="ECO:0000256" key="10">
    <source>
        <dbReference type="ARBA" id="ARBA00022917"/>
    </source>
</evidence>
<evidence type="ECO:0000256" key="12">
    <source>
        <dbReference type="ARBA" id="ARBA00047398"/>
    </source>
</evidence>
<evidence type="ECO:0000256" key="11">
    <source>
        <dbReference type="ARBA" id="ARBA00023146"/>
    </source>
</evidence>
<dbReference type="EC" id="6.1.1.16" evidence="13"/>
<dbReference type="InterPro" id="IPR032678">
    <property type="entry name" value="tRNA-synt_1_cat_dom"/>
</dbReference>
<keyword evidence="7 13" id="KW-0547">Nucleotide-binding</keyword>
<evidence type="ECO:0000256" key="4">
    <source>
        <dbReference type="ARBA" id="ARBA00022490"/>
    </source>
</evidence>
<dbReference type="InterPro" id="IPR024909">
    <property type="entry name" value="Cys-tRNA/MSH_ligase"/>
</dbReference>
<dbReference type="InterPro" id="IPR014729">
    <property type="entry name" value="Rossmann-like_a/b/a_fold"/>
</dbReference>
<evidence type="ECO:0000256" key="3">
    <source>
        <dbReference type="ARBA" id="ARBA00005594"/>
    </source>
</evidence>
<feature type="short sequence motif" description="'HIGH' region" evidence="13">
    <location>
        <begin position="36"/>
        <end position="46"/>
    </location>
</feature>
<evidence type="ECO:0000256" key="8">
    <source>
        <dbReference type="ARBA" id="ARBA00022833"/>
    </source>
</evidence>
<dbReference type="Pfam" id="PF01406">
    <property type="entry name" value="tRNA-synt_1e"/>
    <property type="match status" value="1"/>
</dbReference>
<feature type="domain" description="Cysteinyl-tRNA synthetase class Ia DALR" evidence="15">
    <location>
        <begin position="379"/>
        <end position="411"/>
    </location>
</feature>
<keyword evidence="11 13" id="KW-0030">Aminoacyl-tRNA synthetase</keyword>
<feature type="binding site" evidence="13">
    <location>
        <position position="273"/>
    </location>
    <ligand>
        <name>ATP</name>
        <dbReference type="ChEBI" id="CHEBI:30616"/>
    </ligand>
</feature>
<evidence type="ECO:0000313" key="16">
    <source>
        <dbReference type="EMBL" id="KZX15939.1"/>
    </source>
</evidence>
<dbReference type="Pfam" id="PF09190">
    <property type="entry name" value="DALR_2"/>
    <property type="match status" value="1"/>
</dbReference>
<proteinExistence type="inferred from homology"/>